<dbReference type="Gramene" id="PGSC0003DMT400065671">
    <property type="protein sequence ID" value="PGSC0003DMT400065671"/>
    <property type="gene ID" value="PGSC0003DMG400025546"/>
</dbReference>
<sequence length="207" mass="24335">MLTLPSTVWDMVKLRYLYIPNFSPENKKALLENSPKLYDLETLSNPYFTRVEDAELMLRKTPNLRKLKCEVQCLKYPHQCHMLNFPIRLEILKLHLSKAFETVPFCISASNLKYLKFSGFYLNSQYLSETANHLKHIEVLKLYHVEFGDHGEWKKMVLKFDTSNEKEISKAFDRLVSLQVDRNEKKFIVIGDMDADEVRLVVGKLML</sequence>
<dbReference type="PANTHER" id="PTHR15140:SF42">
    <property type="entry name" value="LATE BLIGHT RESISTANCE PROTEIN R1-A-LIKE"/>
    <property type="match status" value="1"/>
</dbReference>
<reference evidence="1" key="2">
    <citation type="submission" date="2015-06" db="UniProtKB">
        <authorList>
            <consortium name="EnsemblPlants"/>
        </authorList>
    </citation>
    <scope>IDENTIFICATION</scope>
    <source>
        <strain evidence="1">DM1-3 516 R44</strain>
    </source>
</reference>
<dbReference type="InParanoid" id="M1CEE7"/>
<dbReference type="Gene3D" id="3.80.10.10">
    <property type="entry name" value="Ribonuclease Inhibitor"/>
    <property type="match status" value="1"/>
</dbReference>
<protein>
    <submittedName>
        <fullName evidence="1">Disease resistance protein</fullName>
    </submittedName>
</protein>
<dbReference type="PaxDb" id="4113-PGSC0003DMT400065671"/>
<dbReference type="HOGENOM" id="CLU_1328399_0_0_1"/>
<evidence type="ECO:0000313" key="2">
    <source>
        <dbReference type="Proteomes" id="UP000011115"/>
    </source>
</evidence>
<organism evidence="1 2">
    <name type="scientific">Solanum tuberosum</name>
    <name type="common">Potato</name>
    <dbReference type="NCBI Taxonomy" id="4113"/>
    <lineage>
        <taxon>Eukaryota</taxon>
        <taxon>Viridiplantae</taxon>
        <taxon>Streptophyta</taxon>
        <taxon>Embryophyta</taxon>
        <taxon>Tracheophyta</taxon>
        <taxon>Spermatophyta</taxon>
        <taxon>Magnoliopsida</taxon>
        <taxon>eudicotyledons</taxon>
        <taxon>Gunneridae</taxon>
        <taxon>Pentapetalae</taxon>
        <taxon>asterids</taxon>
        <taxon>lamiids</taxon>
        <taxon>Solanales</taxon>
        <taxon>Solanaceae</taxon>
        <taxon>Solanoideae</taxon>
        <taxon>Solaneae</taxon>
        <taxon>Solanum</taxon>
    </lineage>
</organism>
<reference evidence="2" key="1">
    <citation type="journal article" date="2011" name="Nature">
        <title>Genome sequence and analysis of the tuber crop potato.</title>
        <authorList>
            <consortium name="The Potato Genome Sequencing Consortium"/>
        </authorList>
    </citation>
    <scope>NUCLEOTIDE SEQUENCE [LARGE SCALE GENOMIC DNA]</scope>
    <source>
        <strain evidence="2">cv. DM1-3 516 R44</strain>
    </source>
</reference>
<evidence type="ECO:0000313" key="1">
    <source>
        <dbReference type="EnsemblPlants" id="PGSC0003DMT400065671"/>
    </source>
</evidence>
<proteinExistence type="predicted"/>
<name>M1CEE7_SOLTU</name>
<dbReference type="InterPro" id="IPR032675">
    <property type="entry name" value="LRR_dom_sf"/>
</dbReference>
<dbReference type="SUPFAM" id="SSF52047">
    <property type="entry name" value="RNI-like"/>
    <property type="match status" value="1"/>
</dbReference>
<dbReference type="EnsemblPlants" id="PGSC0003DMT400065671">
    <property type="protein sequence ID" value="PGSC0003DMT400065671"/>
    <property type="gene ID" value="PGSC0003DMG400025546"/>
</dbReference>
<dbReference type="Proteomes" id="UP000011115">
    <property type="component" value="Unassembled WGS sequence"/>
</dbReference>
<dbReference type="AlphaFoldDB" id="M1CEE7"/>
<dbReference type="PANTHER" id="PTHR15140">
    <property type="entry name" value="TUBULIN-SPECIFIC CHAPERONE E"/>
    <property type="match status" value="1"/>
</dbReference>
<dbReference type="ExpressionAtlas" id="M1CEE7">
    <property type="expression patterns" value="baseline"/>
</dbReference>
<accession>M1CEE7</accession>
<keyword evidence="2" id="KW-1185">Reference proteome</keyword>